<proteinExistence type="predicted"/>
<name>A0A2B3TV93_BACCE</name>
<sequence>MHALVIGGTGMLKRVSVWLCEQGFHVSIIGRDEVKLENVKRESATPENITCLPLDYHNDSDVKLAIKGTIERDGPITLVVAWVHSSAKHALRLICNEIELSSEKYSLFHILGSSASRTKSQKIGGALCSYYRIILGFILEDTYARWLTHEEIADGVIKGIESKCTEWIVGRVEPWESRPKW</sequence>
<dbReference type="RefSeq" id="WP_098666341.1">
    <property type="nucleotide sequence ID" value="NZ_NVDG01000056.1"/>
</dbReference>
<gene>
    <name evidence="1" type="ORF">COK86_26525</name>
</gene>
<organism evidence="1 2">
    <name type="scientific">Bacillus cereus</name>
    <dbReference type="NCBI Taxonomy" id="1396"/>
    <lineage>
        <taxon>Bacteria</taxon>
        <taxon>Bacillati</taxon>
        <taxon>Bacillota</taxon>
        <taxon>Bacilli</taxon>
        <taxon>Bacillales</taxon>
        <taxon>Bacillaceae</taxon>
        <taxon>Bacillus</taxon>
        <taxon>Bacillus cereus group</taxon>
    </lineage>
</organism>
<protein>
    <submittedName>
        <fullName evidence="1">Short-chain dehydrogenase</fullName>
    </submittedName>
</protein>
<comment type="caution">
    <text evidence="1">The sequence shown here is derived from an EMBL/GenBank/DDBJ whole genome shotgun (WGS) entry which is preliminary data.</text>
</comment>
<evidence type="ECO:0000313" key="2">
    <source>
        <dbReference type="Proteomes" id="UP000224076"/>
    </source>
</evidence>
<reference evidence="1 2" key="1">
    <citation type="submission" date="2017-09" db="EMBL/GenBank/DDBJ databases">
        <title>Large-scale bioinformatics analysis of Bacillus genomes uncovers conserved roles of natural products in bacterial physiology.</title>
        <authorList>
            <consortium name="Agbiome Team Llc"/>
            <person name="Bleich R.M."/>
            <person name="Grubbs K.J."/>
            <person name="Santa Maria K.C."/>
            <person name="Allen S.E."/>
            <person name="Farag S."/>
            <person name="Shank E.A."/>
            <person name="Bowers A."/>
        </authorList>
    </citation>
    <scope>NUCLEOTIDE SEQUENCE [LARGE SCALE GENOMIC DNA]</scope>
    <source>
        <strain evidence="1 2">AFS061806</strain>
    </source>
</reference>
<dbReference type="AlphaFoldDB" id="A0A2B3TV93"/>
<dbReference type="Gene3D" id="3.40.50.720">
    <property type="entry name" value="NAD(P)-binding Rossmann-like Domain"/>
    <property type="match status" value="1"/>
</dbReference>
<dbReference type="SUPFAM" id="SSF51735">
    <property type="entry name" value="NAD(P)-binding Rossmann-fold domains"/>
    <property type="match status" value="1"/>
</dbReference>
<dbReference type="EMBL" id="NVDG01000056">
    <property type="protein sequence ID" value="PFU38119.1"/>
    <property type="molecule type" value="Genomic_DNA"/>
</dbReference>
<dbReference type="Proteomes" id="UP000224076">
    <property type="component" value="Unassembled WGS sequence"/>
</dbReference>
<dbReference type="InterPro" id="IPR036291">
    <property type="entry name" value="NAD(P)-bd_dom_sf"/>
</dbReference>
<accession>A0A2B3TV93</accession>
<evidence type="ECO:0000313" key="1">
    <source>
        <dbReference type="EMBL" id="PFU38119.1"/>
    </source>
</evidence>
<dbReference type="NCBIfam" id="NF006168">
    <property type="entry name" value="PRK08309.1"/>
    <property type="match status" value="1"/>
</dbReference>